<protein>
    <submittedName>
        <fullName evidence="3">DUF308 domain-containing protein</fullName>
    </submittedName>
</protein>
<comment type="caution">
    <text evidence="3">The sequence shown here is derived from an EMBL/GenBank/DDBJ whole genome shotgun (WGS) entry which is preliminary data.</text>
</comment>
<gene>
    <name evidence="3" type="ORF">V8P97_05730</name>
</gene>
<evidence type="ECO:0000256" key="2">
    <source>
        <dbReference type="SAM" id="Phobius"/>
    </source>
</evidence>
<keyword evidence="2" id="KW-1133">Transmembrane helix</keyword>
<organism evidence="3 4">
    <name type="scientific">Bifidobacterium favimelis</name>
    <dbReference type="NCBI Taxonomy" id="3122979"/>
    <lineage>
        <taxon>Bacteria</taxon>
        <taxon>Bacillati</taxon>
        <taxon>Actinomycetota</taxon>
        <taxon>Actinomycetes</taxon>
        <taxon>Bifidobacteriales</taxon>
        <taxon>Bifidobacteriaceae</taxon>
        <taxon>Bifidobacterium</taxon>
    </lineage>
</organism>
<dbReference type="EMBL" id="JBANBB010000001">
    <property type="protein sequence ID" value="MEK0306959.1"/>
    <property type="molecule type" value="Genomic_DNA"/>
</dbReference>
<accession>A0ABU8ZP33</accession>
<dbReference type="RefSeq" id="WP_340469529.1">
    <property type="nucleotide sequence ID" value="NZ_JBANBB010000001.1"/>
</dbReference>
<evidence type="ECO:0000256" key="1">
    <source>
        <dbReference type="SAM" id="MobiDB-lite"/>
    </source>
</evidence>
<proteinExistence type="predicted"/>
<name>A0ABU8ZP33_9BIFI</name>
<feature type="transmembrane region" description="Helical" evidence="2">
    <location>
        <begin position="500"/>
        <end position="518"/>
    </location>
</feature>
<feature type="region of interest" description="Disordered" evidence="1">
    <location>
        <begin position="548"/>
        <end position="577"/>
    </location>
</feature>
<keyword evidence="2" id="KW-0812">Transmembrane</keyword>
<evidence type="ECO:0000313" key="3">
    <source>
        <dbReference type="EMBL" id="MEK0306959.1"/>
    </source>
</evidence>
<keyword evidence="4" id="KW-1185">Reference proteome</keyword>
<sequence>MRIAGFAGLVLMLLVGLAWAALDSLYPTDHGLGVVKMDKINIDQVYAVTYLQADTYSLLPPNKSGYLAFIYPDGTYNLVKTEGIGNTLVSWTDKGLFISDNSTATWFKPDGTTQATRKPTPGTRSQFGQYAYAPLSDGIRHVSLNGGDSTDNGRREQDIVYLDKTGGIGRQTIERQTFVAASSEPSLSACGDSAYVFDMPETNSDDSRTPDRTRISSLVKAGSFQAATIKEVENPLSQTSIATQSPLPCSGGKIIFLANEGGNADQVGKMSKLGLSQKAIQTLTKGKKGDDYVSLVALEQWDPRTGERKVIPLTTEDGQPIAPREGERTVMDSTGLSLQGRTMYWRYKDGSLMATGTGDGRTRTITRDQKLNDLNSINSLTTFNDGYAHTWWLSPDKSGDKADAGHVELARINLSTGWKDKVLPVSGLGRNVSGRQAFSFFIAKDMIMNPKADSMIIGPDTTTQHEVNPMRTTDWICIIGALVALALGIWIAFQPVTSRRLVGALSGIIGLMGLLTAFSIIPVYGGVLGAVSGLLALAAGFMPDRSHPDRDRVEVTGGGAGTGPAAADTPGSAQEQL</sequence>
<dbReference type="Proteomes" id="UP001373159">
    <property type="component" value="Unassembled WGS sequence"/>
</dbReference>
<evidence type="ECO:0000313" key="4">
    <source>
        <dbReference type="Proteomes" id="UP001373159"/>
    </source>
</evidence>
<reference evidence="3 4" key="1">
    <citation type="submission" date="2024-02" db="EMBL/GenBank/DDBJ databases">
        <title>Bifidobacterium honeyensis sp. nov., isolated from the comb honey.</title>
        <authorList>
            <person name="Liu W."/>
            <person name="Li Y."/>
        </authorList>
    </citation>
    <scope>NUCLEOTIDE SEQUENCE [LARGE SCALE GENOMIC DNA]</scope>
    <source>
        <strain evidence="3 4">IMAU50988</strain>
    </source>
</reference>
<keyword evidence="2" id="KW-0472">Membrane</keyword>
<feature type="transmembrane region" description="Helical" evidence="2">
    <location>
        <begin position="473"/>
        <end position="493"/>
    </location>
</feature>